<sequence>MDTTAGKPLMAEQPKPGTIISRRVIEEIGTTVLTLSNGVEVWLKPTDFKADEIQFSAYSLGGLSLADSADFTMAFMTSAIVNDGGVGGFKSAELQKMLSGKLVRANPSFSLYTHGLSGSARPADLETALQLVYLGFTQPTEDPDGFAALKQKFHAVFADRANSPELVFQDTLNAVNTGRFYMSQIPTLAQFDDVKLGAALDFHRRHFANAADFSFFFAGNFAVDSIAPLLERYLGSLPSTGKRTATYRPIGPRYPKGVSTVRVHKGLEPKSSTRITFFTTGGVLEELDLHRARACANILNDHLRERLREMLSGTYGASASVSYTPPLSGYTTAIIAFGCAPENVDKMVAAALDEVKKLREQGPSAADVQKDQEVERRELEVAMKQNAFWTGSLQTVAMLGWDPKRIAKRRERIDLLTPANLKETFRKYFPLDRYTVATLLPEASAGAGDKTGMK</sequence>
<dbReference type="Pfam" id="PF05193">
    <property type="entry name" value="Peptidase_M16_C"/>
    <property type="match status" value="1"/>
</dbReference>
<dbReference type="EMBL" id="VBPB01000286">
    <property type="protein sequence ID" value="TMQ69734.1"/>
    <property type="molecule type" value="Genomic_DNA"/>
</dbReference>
<dbReference type="Gene3D" id="3.30.830.10">
    <property type="entry name" value="Metalloenzyme, LuxS/M16 peptidase-like"/>
    <property type="match status" value="2"/>
</dbReference>
<organism evidence="2 3">
    <name type="scientific">Eiseniibacteriota bacterium</name>
    <dbReference type="NCBI Taxonomy" id="2212470"/>
    <lineage>
        <taxon>Bacteria</taxon>
        <taxon>Candidatus Eiseniibacteriota</taxon>
    </lineage>
</organism>
<dbReference type="InterPro" id="IPR011249">
    <property type="entry name" value="Metalloenz_LuxS/M16"/>
</dbReference>
<proteinExistence type="predicted"/>
<evidence type="ECO:0000313" key="3">
    <source>
        <dbReference type="Proteomes" id="UP000319771"/>
    </source>
</evidence>
<dbReference type="AlphaFoldDB" id="A0A538U1H1"/>
<protein>
    <submittedName>
        <fullName evidence="2">Insulinase family protein</fullName>
    </submittedName>
</protein>
<dbReference type="InterPro" id="IPR007863">
    <property type="entry name" value="Peptidase_M16_C"/>
</dbReference>
<accession>A0A538U1H1</accession>
<comment type="caution">
    <text evidence="2">The sequence shown here is derived from an EMBL/GenBank/DDBJ whole genome shotgun (WGS) entry which is preliminary data.</text>
</comment>
<feature type="domain" description="Peptidase M16 C-terminal" evidence="1">
    <location>
        <begin position="198"/>
        <end position="370"/>
    </location>
</feature>
<dbReference type="PANTHER" id="PTHR43690">
    <property type="entry name" value="NARDILYSIN"/>
    <property type="match status" value="1"/>
</dbReference>
<evidence type="ECO:0000313" key="2">
    <source>
        <dbReference type="EMBL" id="TMQ69734.1"/>
    </source>
</evidence>
<reference evidence="2 3" key="1">
    <citation type="journal article" date="2019" name="Nat. Microbiol.">
        <title>Mediterranean grassland soil C-N compound turnover is dependent on rainfall and depth, and is mediated by genomically divergent microorganisms.</title>
        <authorList>
            <person name="Diamond S."/>
            <person name="Andeer P.F."/>
            <person name="Li Z."/>
            <person name="Crits-Christoph A."/>
            <person name="Burstein D."/>
            <person name="Anantharaman K."/>
            <person name="Lane K.R."/>
            <person name="Thomas B.C."/>
            <person name="Pan C."/>
            <person name="Northen T.R."/>
            <person name="Banfield J.F."/>
        </authorList>
    </citation>
    <scope>NUCLEOTIDE SEQUENCE [LARGE SCALE GENOMIC DNA]</scope>
    <source>
        <strain evidence="2">WS_11</strain>
    </source>
</reference>
<gene>
    <name evidence="2" type="ORF">E6K81_14265</name>
</gene>
<evidence type="ECO:0000259" key="1">
    <source>
        <dbReference type="Pfam" id="PF05193"/>
    </source>
</evidence>
<dbReference type="PANTHER" id="PTHR43690:SF17">
    <property type="entry name" value="PROTEIN YHJJ"/>
    <property type="match status" value="1"/>
</dbReference>
<dbReference type="SUPFAM" id="SSF63411">
    <property type="entry name" value="LuxS/MPP-like metallohydrolase"/>
    <property type="match status" value="2"/>
</dbReference>
<dbReference type="InterPro" id="IPR050626">
    <property type="entry name" value="Peptidase_M16"/>
</dbReference>
<dbReference type="Proteomes" id="UP000319771">
    <property type="component" value="Unassembled WGS sequence"/>
</dbReference>
<dbReference type="GO" id="GO:0046872">
    <property type="term" value="F:metal ion binding"/>
    <property type="evidence" value="ECO:0007669"/>
    <property type="project" value="InterPro"/>
</dbReference>
<name>A0A538U1H1_UNCEI</name>